<dbReference type="GO" id="GO:0004519">
    <property type="term" value="F:endonuclease activity"/>
    <property type="evidence" value="ECO:0007669"/>
    <property type="project" value="UniProtKB-KW"/>
</dbReference>
<reference evidence="3 6" key="2">
    <citation type="submission" date="2019-07" db="EMBL/GenBank/DDBJ databases">
        <title>Whole genome shotgun sequence of Halolactibacillus halophilus NBRC 100868.</title>
        <authorList>
            <person name="Hosoyama A."/>
            <person name="Uohara A."/>
            <person name="Ohji S."/>
            <person name="Ichikawa N."/>
        </authorList>
    </citation>
    <scope>NUCLEOTIDE SEQUENCE [LARGE SCALE GENOMIC DNA]</scope>
    <source>
        <strain evidence="3 6">NBRC 100868</strain>
    </source>
</reference>
<name>A0A1I5LDM0_9BACI</name>
<sequence>MSITTQAGPNVTENRHKYIGGSDVSTILGLNKYKSVYELALEKTGIVKSEFKGNEYTEYGNIMEPQIREYVNLMHGTNFKENTRIQDNLRSNTDGYDAQYHLILEIKTHGKTATIEAYKAQMQLYMYQFECNEGWLALYERPKDFDAEFDSERLKIKLVPRDNDFIKGMLAAIKEFWEGCEYLKSHPGASEHDFYKRTVKGDEGMNELQVKTIQFEPAKVEFNYKELEAALEENLKRYEGLTFTEDDAAECKKTITELRKGKKAVDQYRLKTKKQLTAPVTAFENQCKELNKKFDEVINPLVEQHDVFENNRKEEKRKDIQEIIERFVDAGLDKTIADELVIEDSYLAKSKSLKSVEEELKTVADHLVMKREKEEADKDVIESTVEIANNRYGVNLTSAAYIHLLNHKDVKEIKTQILDDAQDEIQKQVDKEKEEKRIEELKAAKQKETEKVVEEADEPTYFELYEVIGTESQLDALEAFMRNENIEFKVKEEN</sequence>
<dbReference type="InterPro" id="IPR011604">
    <property type="entry name" value="PDDEXK-like_dom_sf"/>
</dbReference>
<dbReference type="InterPro" id="IPR011335">
    <property type="entry name" value="Restrct_endonuc-II-like"/>
</dbReference>
<accession>A0A1I5LDM0</accession>
<evidence type="ECO:0000313" key="5">
    <source>
        <dbReference type="Proteomes" id="UP000242243"/>
    </source>
</evidence>
<dbReference type="Proteomes" id="UP000242243">
    <property type="component" value="Unassembled WGS sequence"/>
</dbReference>
<evidence type="ECO:0000256" key="1">
    <source>
        <dbReference type="SAM" id="Coils"/>
    </source>
</evidence>
<dbReference type="InterPro" id="IPR009785">
    <property type="entry name" value="Prophage_Lj928_Orf309"/>
</dbReference>
<dbReference type="InterPro" id="IPR019080">
    <property type="entry name" value="YqaJ_viral_recombinase"/>
</dbReference>
<dbReference type="Gene3D" id="3.90.320.10">
    <property type="match status" value="1"/>
</dbReference>
<dbReference type="OrthoDB" id="46225at2"/>
<protein>
    <submittedName>
        <fullName evidence="4">Putative phage-type endonuclease</fullName>
    </submittedName>
</protein>
<reference evidence="4 5" key="1">
    <citation type="submission" date="2016-10" db="EMBL/GenBank/DDBJ databases">
        <authorList>
            <person name="de Groot N.N."/>
        </authorList>
    </citation>
    <scope>NUCLEOTIDE SEQUENCE [LARGE SCALE GENOMIC DNA]</scope>
    <source>
        <strain evidence="4 5">DSM 17073</strain>
    </source>
</reference>
<evidence type="ECO:0000259" key="2">
    <source>
        <dbReference type="Pfam" id="PF09588"/>
    </source>
</evidence>
<evidence type="ECO:0000313" key="4">
    <source>
        <dbReference type="EMBL" id="SFO95302.1"/>
    </source>
</evidence>
<evidence type="ECO:0000313" key="3">
    <source>
        <dbReference type="EMBL" id="GEM00875.1"/>
    </source>
</evidence>
<keyword evidence="4" id="KW-0540">Nuclease</keyword>
<keyword evidence="4" id="KW-0378">Hydrolase</keyword>
<feature type="coiled-coil region" evidence="1">
    <location>
        <begin position="418"/>
        <end position="458"/>
    </location>
</feature>
<dbReference type="AlphaFoldDB" id="A0A1I5LDM0"/>
<evidence type="ECO:0000313" key="6">
    <source>
        <dbReference type="Proteomes" id="UP000321547"/>
    </source>
</evidence>
<keyword evidence="4" id="KW-0255">Endonuclease</keyword>
<dbReference type="SUPFAM" id="SSF52980">
    <property type="entry name" value="Restriction endonuclease-like"/>
    <property type="match status" value="1"/>
</dbReference>
<dbReference type="Pfam" id="PF09588">
    <property type="entry name" value="YqaJ"/>
    <property type="match status" value="1"/>
</dbReference>
<keyword evidence="1" id="KW-0175">Coiled coil</keyword>
<dbReference type="RefSeq" id="WP_089829548.1">
    <property type="nucleotide sequence ID" value="NZ_BJWI01000002.1"/>
</dbReference>
<dbReference type="Proteomes" id="UP000321547">
    <property type="component" value="Unassembled WGS sequence"/>
</dbReference>
<dbReference type="EMBL" id="BJWI01000002">
    <property type="protein sequence ID" value="GEM00875.1"/>
    <property type="molecule type" value="Genomic_DNA"/>
</dbReference>
<proteinExistence type="predicted"/>
<organism evidence="4 5">
    <name type="scientific">Halolactibacillus halophilus</name>
    <dbReference type="NCBI Taxonomy" id="306540"/>
    <lineage>
        <taxon>Bacteria</taxon>
        <taxon>Bacillati</taxon>
        <taxon>Bacillota</taxon>
        <taxon>Bacilli</taxon>
        <taxon>Bacillales</taxon>
        <taxon>Bacillaceae</taxon>
        <taxon>Halolactibacillus</taxon>
    </lineage>
</organism>
<gene>
    <name evidence="3" type="ORF">HHA03_04070</name>
    <name evidence="4" type="ORF">SAMN05421839_10217</name>
</gene>
<feature type="domain" description="YqaJ viral recombinase" evidence="2">
    <location>
        <begin position="14"/>
        <end position="119"/>
    </location>
</feature>
<dbReference type="STRING" id="306540.SAMN05421839_10217"/>
<keyword evidence="6" id="KW-1185">Reference proteome</keyword>
<dbReference type="EMBL" id="FOXC01000002">
    <property type="protein sequence ID" value="SFO95302.1"/>
    <property type="molecule type" value="Genomic_DNA"/>
</dbReference>
<dbReference type="Pfam" id="PF07083">
    <property type="entry name" value="DUF1351"/>
    <property type="match status" value="1"/>
</dbReference>